<feature type="transmembrane region" description="Helical" evidence="2">
    <location>
        <begin position="6"/>
        <end position="26"/>
    </location>
</feature>
<dbReference type="Proteomes" id="UP001179540">
    <property type="component" value="Chromosome"/>
</dbReference>
<evidence type="ECO:0000313" key="4">
    <source>
        <dbReference type="Proteomes" id="UP001179540"/>
    </source>
</evidence>
<accession>A0AAE9X7Y3</accession>
<reference evidence="3" key="1">
    <citation type="submission" date="2023-01" db="EMBL/GenBank/DDBJ databases">
        <title>Phages are important unrecognized players in the ecology of the oral pathogen Porphyromonas gingivalis.</title>
        <authorList>
            <person name="Matrishin C.B."/>
            <person name="Kauffman K.M."/>
        </authorList>
    </citation>
    <scope>NUCLEOTIDE SEQUENCE</scope>
    <source>
        <strain evidence="3">HG1691old</strain>
    </source>
</reference>
<evidence type="ECO:0008006" key="5">
    <source>
        <dbReference type="Google" id="ProtNLM"/>
    </source>
</evidence>
<keyword evidence="2" id="KW-0472">Membrane</keyword>
<keyword evidence="2" id="KW-1133">Transmembrane helix</keyword>
<dbReference type="AlphaFoldDB" id="A0AAE9X7Y3"/>
<sequence length="402" mass="45729">MWANSNIVIIVTAIILAVVLFLLIIFRDIIPNVFLFNTKRVKKSVDTRATGAMSSRAQVESSEDLASLKKEISELKKSILNIETDKERYYNMLQEEKEKMSKTKTSLEKLIEEKKWYLHEEKEKGEILNNELTQLKKQLQELTNERNKIQPSGKTFSVQSLMAAGPRKSGRENELGEDVSGFLTKGDNLFFWVLDGTSDESFIEIDNVGEVFSCRKLAVELSYNLASKAAGDKIPSTSFWIKEAIDMTLTLWRARLQEYLSVMERRVDSVATFKTTLAAGIWNKKSNCLEAFRIGDSKIIAFNNLGKIPLFREEVKDQVTFQIKRHLERLEVVAFDNSDTIQIETAENLVGLIAFSDGLSKSSQKIISEDFHQWAEIVNNKKQLTHDDKTILVATLVDSKAL</sequence>
<evidence type="ECO:0000313" key="3">
    <source>
        <dbReference type="EMBL" id="WCF98078.1"/>
    </source>
</evidence>
<name>A0AAE9X7Y3_PORGN</name>
<evidence type="ECO:0000256" key="2">
    <source>
        <dbReference type="SAM" id="Phobius"/>
    </source>
</evidence>
<dbReference type="EMBL" id="CP116613">
    <property type="protein sequence ID" value="WCF98078.1"/>
    <property type="molecule type" value="Genomic_DNA"/>
</dbReference>
<proteinExistence type="predicted"/>
<organism evidence="3 4">
    <name type="scientific">Porphyromonas gingivalis</name>
    <name type="common">Bacteroides gingivalis</name>
    <dbReference type="NCBI Taxonomy" id="837"/>
    <lineage>
        <taxon>Bacteria</taxon>
        <taxon>Pseudomonadati</taxon>
        <taxon>Bacteroidota</taxon>
        <taxon>Bacteroidia</taxon>
        <taxon>Bacteroidales</taxon>
        <taxon>Porphyromonadaceae</taxon>
        <taxon>Porphyromonas</taxon>
    </lineage>
</organism>
<feature type="coiled-coil region" evidence="1">
    <location>
        <begin position="58"/>
        <end position="148"/>
    </location>
</feature>
<dbReference type="RefSeq" id="WP_271911755.1">
    <property type="nucleotide sequence ID" value="NZ_CP116613.1"/>
</dbReference>
<keyword evidence="1" id="KW-0175">Coiled coil</keyword>
<gene>
    <name evidence="3" type="ORF">NY149_05985</name>
</gene>
<evidence type="ECO:0000256" key="1">
    <source>
        <dbReference type="SAM" id="Coils"/>
    </source>
</evidence>
<keyword evidence="2" id="KW-0812">Transmembrane</keyword>
<protein>
    <recommendedName>
        <fullName evidence="5">PPM-type phosphatase domain-containing protein</fullName>
    </recommendedName>
</protein>